<proteinExistence type="predicted"/>
<reference evidence="1 3" key="2">
    <citation type="journal article" date="2018" name="Sci. Data">
        <title>The draft genome sequence of cork oak.</title>
        <authorList>
            <person name="Ramos A.M."/>
            <person name="Usie A."/>
            <person name="Barbosa P."/>
            <person name="Barros P.M."/>
            <person name="Capote T."/>
            <person name="Chaves I."/>
            <person name="Simoes F."/>
            <person name="Abreu I."/>
            <person name="Carrasquinho I."/>
            <person name="Faro C."/>
            <person name="Guimaraes J.B."/>
            <person name="Mendonca D."/>
            <person name="Nobrega F."/>
            <person name="Rodrigues L."/>
            <person name="Saibo N.J.M."/>
            <person name="Varela M.C."/>
            <person name="Egas C."/>
            <person name="Matos J."/>
            <person name="Miguel C.M."/>
            <person name="Oliveira M.M."/>
            <person name="Ricardo C.P."/>
            <person name="Goncalves S."/>
        </authorList>
    </citation>
    <scope>NUCLEOTIDE SEQUENCE [LARGE SCALE GENOMIC DNA]</scope>
    <source>
        <strain evidence="3">cv. HL8</strain>
        <strain evidence="1">HL8</strain>
    </source>
</reference>
<sequence>MFMRPLRHVRTQGGMCMLQQLEN</sequence>
<dbReference type="AlphaFoldDB" id="A0AAW0IU19"/>
<evidence type="ECO:0000313" key="2">
    <source>
        <dbReference type="EMBL" id="KAK7818021.1"/>
    </source>
</evidence>
<name>A0AAW0IU19_QUESU</name>
<dbReference type="EMBL" id="PKMF04000847">
    <property type="protein sequence ID" value="KAK7818021.1"/>
    <property type="molecule type" value="Genomic_DNA"/>
</dbReference>
<comment type="caution">
    <text evidence="1">The sequence shown here is derived from an EMBL/GenBank/DDBJ whole genome shotgun (WGS) entry which is preliminary data.</text>
</comment>
<accession>A0AAW0IU19</accession>
<dbReference type="Proteomes" id="UP000237347">
    <property type="component" value="Unassembled WGS sequence"/>
</dbReference>
<keyword evidence="3" id="KW-1185">Reference proteome</keyword>
<reference evidence="1" key="1">
    <citation type="submission" date="2017-12" db="EMBL/GenBank/DDBJ databases">
        <authorList>
            <person name="Barbosa P."/>
            <person name="Usie A."/>
            <person name="Ramos A.M."/>
        </authorList>
    </citation>
    <scope>NUCLEOTIDE SEQUENCE</scope>
    <source>
        <strain evidence="1">HL8</strain>
        <tissue evidence="1">Leaves</tissue>
    </source>
</reference>
<protein>
    <submittedName>
        <fullName evidence="1">Uncharacterized protein</fullName>
    </submittedName>
</protein>
<organism evidence="1 3">
    <name type="scientific">Quercus suber</name>
    <name type="common">Cork oak</name>
    <dbReference type="NCBI Taxonomy" id="58331"/>
    <lineage>
        <taxon>Eukaryota</taxon>
        <taxon>Viridiplantae</taxon>
        <taxon>Streptophyta</taxon>
        <taxon>Embryophyta</taxon>
        <taxon>Tracheophyta</taxon>
        <taxon>Spermatophyta</taxon>
        <taxon>Magnoliopsida</taxon>
        <taxon>eudicotyledons</taxon>
        <taxon>Gunneridae</taxon>
        <taxon>Pentapetalae</taxon>
        <taxon>rosids</taxon>
        <taxon>fabids</taxon>
        <taxon>Fagales</taxon>
        <taxon>Fagaceae</taxon>
        <taxon>Quercus</taxon>
    </lineage>
</organism>
<evidence type="ECO:0000313" key="1">
    <source>
        <dbReference type="EMBL" id="KAK7818020.1"/>
    </source>
</evidence>
<gene>
    <name evidence="1" type="ORF">CFP56_041847</name>
    <name evidence="2" type="ORF">CFP56_041848</name>
</gene>
<evidence type="ECO:0000313" key="3">
    <source>
        <dbReference type="Proteomes" id="UP000237347"/>
    </source>
</evidence>
<dbReference type="EMBL" id="PKMF04000847">
    <property type="protein sequence ID" value="KAK7818020.1"/>
    <property type="molecule type" value="Genomic_DNA"/>
</dbReference>
<reference evidence="1" key="3">
    <citation type="submission" date="2023-07" db="EMBL/GenBank/DDBJ databases">
        <title>An improved reference 1 genome and first organelle genomes of Quercus suber.</title>
        <authorList>
            <consortium name="Genosuber Consortium"/>
            <person name="Usie A."/>
            <person name="Serra O."/>
            <person name="Barros P."/>
        </authorList>
    </citation>
    <scope>NUCLEOTIDE SEQUENCE</scope>
    <source>
        <strain evidence="1">HL8</strain>
        <tissue evidence="1">Leaves</tissue>
    </source>
</reference>